<keyword evidence="2" id="KW-1185">Reference proteome</keyword>
<name>A0AA40KMJ4_9HYME</name>
<organism evidence="1 2">
    <name type="scientific">Melipona bicolor</name>
    <dbReference type="NCBI Taxonomy" id="60889"/>
    <lineage>
        <taxon>Eukaryota</taxon>
        <taxon>Metazoa</taxon>
        <taxon>Ecdysozoa</taxon>
        <taxon>Arthropoda</taxon>
        <taxon>Hexapoda</taxon>
        <taxon>Insecta</taxon>
        <taxon>Pterygota</taxon>
        <taxon>Neoptera</taxon>
        <taxon>Endopterygota</taxon>
        <taxon>Hymenoptera</taxon>
        <taxon>Apocrita</taxon>
        <taxon>Aculeata</taxon>
        <taxon>Apoidea</taxon>
        <taxon>Anthophila</taxon>
        <taxon>Apidae</taxon>
        <taxon>Melipona</taxon>
    </lineage>
</organism>
<dbReference type="EMBL" id="JAHYIQ010000015">
    <property type="protein sequence ID" value="KAK1125644.1"/>
    <property type="molecule type" value="Genomic_DNA"/>
</dbReference>
<sequence>MYKFIRTKCKSISENIEYDTINKLSYQPWTPIPKEHIPWAFKDKYQPPTNPMCADTIYQVSYPAPGYYEDICEPKDCECLDSKCNNSLTARDCIETAN</sequence>
<dbReference type="Proteomes" id="UP001177670">
    <property type="component" value="Unassembled WGS sequence"/>
</dbReference>
<evidence type="ECO:0000313" key="2">
    <source>
        <dbReference type="Proteomes" id="UP001177670"/>
    </source>
</evidence>
<protein>
    <submittedName>
        <fullName evidence="1">Uncharacterized protein</fullName>
    </submittedName>
</protein>
<dbReference type="AlphaFoldDB" id="A0AA40KMJ4"/>
<evidence type="ECO:0000313" key="1">
    <source>
        <dbReference type="EMBL" id="KAK1125644.1"/>
    </source>
</evidence>
<reference evidence="1" key="1">
    <citation type="submission" date="2021-10" db="EMBL/GenBank/DDBJ databases">
        <title>Melipona bicolor Genome sequencing and assembly.</title>
        <authorList>
            <person name="Araujo N.S."/>
            <person name="Arias M.C."/>
        </authorList>
    </citation>
    <scope>NUCLEOTIDE SEQUENCE</scope>
    <source>
        <strain evidence="1">USP_2M_L1-L4_2017</strain>
        <tissue evidence="1">Whole body</tissue>
    </source>
</reference>
<proteinExistence type="predicted"/>
<gene>
    <name evidence="1" type="ORF">K0M31_005202</name>
</gene>
<comment type="caution">
    <text evidence="1">The sequence shown here is derived from an EMBL/GenBank/DDBJ whole genome shotgun (WGS) entry which is preliminary data.</text>
</comment>
<accession>A0AA40KMJ4</accession>